<keyword evidence="1" id="KW-0812">Transmembrane</keyword>
<evidence type="ECO:0000313" key="3">
    <source>
        <dbReference type="Proteomes" id="UP000198393"/>
    </source>
</evidence>
<evidence type="ECO:0000256" key="1">
    <source>
        <dbReference type="SAM" id="Phobius"/>
    </source>
</evidence>
<evidence type="ECO:0000313" key="2">
    <source>
        <dbReference type="EMBL" id="SNS84639.1"/>
    </source>
</evidence>
<dbReference type="EMBL" id="FZPD01000002">
    <property type="protein sequence ID" value="SNS84639.1"/>
    <property type="molecule type" value="Genomic_DNA"/>
</dbReference>
<reference evidence="2 3" key="1">
    <citation type="submission" date="2017-06" db="EMBL/GenBank/DDBJ databases">
        <authorList>
            <person name="Kim H.J."/>
            <person name="Triplett B.A."/>
        </authorList>
    </citation>
    <scope>NUCLEOTIDE SEQUENCE [LARGE SCALE GENOMIC DNA]</scope>
    <source>
        <strain evidence="2 3">DSM 19307</strain>
    </source>
</reference>
<proteinExistence type="predicted"/>
<accession>A0A239HTI4</accession>
<name>A0A239HTI4_EKHLU</name>
<organism evidence="2 3">
    <name type="scientific">Ekhidna lutea</name>
    <dbReference type="NCBI Taxonomy" id="447679"/>
    <lineage>
        <taxon>Bacteria</taxon>
        <taxon>Pseudomonadati</taxon>
        <taxon>Bacteroidota</taxon>
        <taxon>Cytophagia</taxon>
        <taxon>Cytophagales</taxon>
        <taxon>Reichenbachiellaceae</taxon>
        <taxon>Ekhidna</taxon>
    </lineage>
</organism>
<keyword evidence="3" id="KW-1185">Reference proteome</keyword>
<dbReference type="RefSeq" id="WP_144017358.1">
    <property type="nucleotide sequence ID" value="NZ_FZPD01000002.1"/>
</dbReference>
<dbReference type="Proteomes" id="UP000198393">
    <property type="component" value="Unassembled WGS sequence"/>
</dbReference>
<sequence>MKQNYQKVKSQLRMFAITLGFILSGMIVLESLSQGKHELSSTKESYDSLKTTIQNNKALLVNSYLLGASIIKEALD</sequence>
<feature type="transmembrane region" description="Helical" evidence="1">
    <location>
        <begin position="12"/>
        <end position="29"/>
    </location>
</feature>
<gene>
    <name evidence="2" type="ORF">SAMN05421640_1496</name>
</gene>
<keyword evidence="1" id="KW-1133">Transmembrane helix</keyword>
<keyword evidence="1" id="KW-0472">Membrane</keyword>
<dbReference type="AlphaFoldDB" id="A0A239HTI4"/>
<protein>
    <submittedName>
        <fullName evidence="2">Uncharacterized protein</fullName>
    </submittedName>
</protein>